<gene>
    <name evidence="8" type="ORF">MAR_008842</name>
</gene>
<evidence type="ECO:0000256" key="2">
    <source>
        <dbReference type="ARBA" id="ARBA00022737"/>
    </source>
</evidence>
<reference evidence="8" key="1">
    <citation type="submission" date="2022-11" db="EMBL/GenBank/DDBJ databases">
        <title>Centuries of genome instability and evolution in soft-shell clam transmissible cancer (bioRxiv).</title>
        <authorList>
            <person name="Hart S.F.M."/>
            <person name="Yonemitsu M.A."/>
            <person name="Giersch R.M."/>
            <person name="Beal B.F."/>
            <person name="Arriagada G."/>
            <person name="Davis B.W."/>
            <person name="Ostrander E.A."/>
            <person name="Goff S.P."/>
            <person name="Metzger M.J."/>
        </authorList>
    </citation>
    <scope>NUCLEOTIDE SEQUENCE</scope>
    <source>
        <strain evidence="8">MELC-2E11</strain>
        <tissue evidence="8">Siphon/mantle</tissue>
    </source>
</reference>
<keyword evidence="4" id="KW-0413">Isomerase</keyword>
<dbReference type="PANTHER" id="PTHR46674">
    <property type="entry name" value="INACTIVE PEPTIDYL-PROLYL CIS-TRANS ISOMERASE FKBP6"/>
    <property type="match status" value="1"/>
</dbReference>
<sequence length="408" mass="46199">MAVVFDMKRCPEACNLQVGDSVDCTPNKDGGVIKKLMKAGVGDEFPNYGDKVFFNYTAYKGDEMTEENIFDSSEKDGEQFEYDCLRGKVIRGFELAVLSMRPGERSLIYLTPEWGFGKSGAPPRVPPDTNVIFDTEIVSVELHIRGECDGQVFIDKDVNFFMGEGSSDEHGIPPFIEPYLDHWKNGEEARINYAAKHAYGAAGCPKYGIEPNKDLVFWINMKKFERNGEYDLASKFYEEMIDFVQHDLCMEGAEEKRRRNLLLVGNLNLAQAYLKVDKNTKARDCCDTALTFDEKNAYLGMMEYEKAKKDFQKVLELEPYNMHAKKHIDICTNKMVETTQSERDLDRRMMSGIGKHSDDGSSLYSSGMDDIDNWDNNMAQGMMPLEEEQAAFGDISPSDGGNNHGLRD</sequence>
<evidence type="ECO:0000256" key="5">
    <source>
        <dbReference type="PROSITE-ProRule" id="PRU00339"/>
    </source>
</evidence>
<dbReference type="PANTHER" id="PTHR46674:SF1">
    <property type="entry name" value="INACTIVE PEPTIDYL-PROLYL CIS-TRANS ISOMERASE FKBP6"/>
    <property type="match status" value="1"/>
</dbReference>
<dbReference type="Pfam" id="PF13181">
    <property type="entry name" value="TPR_8"/>
    <property type="match status" value="1"/>
</dbReference>
<dbReference type="InterPro" id="IPR042282">
    <property type="entry name" value="FKBP6/shu"/>
</dbReference>
<dbReference type="InterPro" id="IPR011990">
    <property type="entry name" value="TPR-like_helical_dom_sf"/>
</dbReference>
<keyword evidence="3 5" id="KW-0802">TPR repeat</keyword>
<dbReference type="EMBL" id="CP111015">
    <property type="protein sequence ID" value="WAR02284.1"/>
    <property type="molecule type" value="Genomic_DNA"/>
</dbReference>
<dbReference type="InterPro" id="IPR046357">
    <property type="entry name" value="PPIase_dom_sf"/>
</dbReference>
<proteinExistence type="inferred from homology"/>
<organism evidence="8 9">
    <name type="scientific">Mya arenaria</name>
    <name type="common">Soft-shell clam</name>
    <dbReference type="NCBI Taxonomy" id="6604"/>
    <lineage>
        <taxon>Eukaryota</taxon>
        <taxon>Metazoa</taxon>
        <taxon>Spiralia</taxon>
        <taxon>Lophotrochozoa</taxon>
        <taxon>Mollusca</taxon>
        <taxon>Bivalvia</taxon>
        <taxon>Autobranchia</taxon>
        <taxon>Heteroconchia</taxon>
        <taxon>Euheterodonta</taxon>
        <taxon>Imparidentia</taxon>
        <taxon>Neoheterodontei</taxon>
        <taxon>Myida</taxon>
        <taxon>Myoidea</taxon>
        <taxon>Myidae</taxon>
        <taxon>Mya</taxon>
    </lineage>
</organism>
<accession>A0ABY7E1I5</accession>
<keyword evidence="2" id="KW-0677">Repeat</keyword>
<evidence type="ECO:0000256" key="6">
    <source>
        <dbReference type="SAM" id="MobiDB-lite"/>
    </source>
</evidence>
<evidence type="ECO:0000313" key="9">
    <source>
        <dbReference type="Proteomes" id="UP001164746"/>
    </source>
</evidence>
<dbReference type="Gene3D" id="3.10.50.40">
    <property type="match status" value="2"/>
</dbReference>
<keyword evidence="9" id="KW-1185">Reference proteome</keyword>
<dbReference type="PROSITE" id="PS50059">
    <property type="entry name" value="FKBP_PPIASE"/>
    <property type="match status" value="2"/>
</dbReference>
<dbReference type="SUPFAM" id="SSF48452">
    <property type="entry name" value="TPR-like"/>
    <property type="match status" value="1"/>
</dbReference>
<evidence type="ECO:0000259" key="7">
    <source>
        <dbReference type="PROSITE" id="PS50059"/>
    </source>
</evidence>
<name>A0ABY7E1I5_MYAAR</name>
<dbReference type="SMART" id="SM00028">
    <property type="entry name" value="TPR"/>
    <property type="match status" value="2"/>
</dbReference>
<dbReference type="InterPro" id="IPR019734">
    <property type="entry name" value="TPR_rpt"/>
</dbReference>
<dbReference type="Proteomes" id="UP001164746">
    <property type="component" value="Chromosome 4"/>
</dbReference>
<feature type="repeat" description="TPR" evidence="5">
    <location>
        <begin position="288"/>
        <end position="321"/>
    </location>
</feature>
<dbReference type="PROSITE" id="PS50005">
    <property type="entry name" value="TPR"/>
    <property type="match status" value="1"/>
</dbReference>
<feature type="domain" description="PPIase FKBP-type" evidence="7">
    <location>
        <begin position="137"/>
        <end position="225"/>
    </location>
</feature>
<evidence type="ECO:0000256" key="1">
    <source>
        <dbReference type="ARBA" id="ARBA00009648"/>
    </source>
</evidence>
<protein>
    <recommendedName>
        <fullName evidence="4">peptidylprolyl isomerase</fullName>
        <ecNumber evidence="4">5.2.1.8</ecNumber>
    </recommendedName>
</protein>
<dbReference type="InterPro" id="IPR001179">
    <property type="entry name" value="PPIase_FKBP_dom"/>
</dbReference>
<keyword evidence="4" id="KW-0697">Rotamase</keyword>
<dbReference type="Gene3D" id="1.25.40.10">
    <property type="entry name" value="Tetratricopeptide repeat domain"/>
    <property type="match status" value="1"/>
</dbReference>
<evidence type="ECO:0000256" key="4">
    <source>
        <dbReference type="PROSITE-ProRule" id="PRU00277"/>
    </source>
</evidence>
<dbReference type="Pfam" id="PF00254">
    <property type="entry name" value="FKBP_C"/>
    <property type="match status" value="2"/>
</dbReference>
<evidence type="ECO:0000313" key="8">
    <source>
        <dbReference type="EMBL" id="WAR02284.1"/>
    </source>
</evidence>
<feature type="region of interest" description="Disordered" evidence="6">
    <location>
        <begin position="389"/>
        <end position="408"/>
    </location>
</feature>
<dbReference type="SUPFAM" id="SSF54534">
    <property type="entry name" value="FKBP-like"/>
    <property type="match status" value="2"/>
</dbReference>
<evidence type="ECO:0000256" key="3">
    <source>
        <dbReference type="ARBA" id="ARBA00022803"/>
    </source>
</evidence>
<dbReference type="EC" id="5.2.1.8" evidence="4"/>
<feature type="domain" description="PPIase FKBP-type" evidence="7">
    <location>
        <begin position="49"/>
        <end position="141"/>
    </location>
</feature>
<comment type="catalytic activity">
    <reaction evidence="4">
        <text>[protein]-peptidylproline (omega=180) = [protein]-peptidylproline (omega=0)</text>
        <dbReference type="Rhea" id="RHEA:16237"/>
        <dbReference type="Rhea" id="RHEA-COMP:10747"/>
        <dbReference type="Rhea" id="RHEA-COMP:10748"/>
        <dbReference type="ChEBI" id="CHEBI:83833"/>
        <dbReference type="ChEBI" id="CHEBI:83834"/>
        <dbReference type="EC" id="5.2.1.8"/>
    </reaction>
</comment>
<comment type="similarity">
    <text evidence="1">Belongs to the FKBP6 family.</text>
</comment>